<evidence type="ECO:0000256" key="2">
    <source>
        <dbReference type="SAM" id="Coils"/>
    </source>
</evidence>
<proteinExistence type="predicted"/>
<feature type="coiled-coil region" evidence="2">
    <location>
        <begin position="85"/>
        <end position="158"/>
    </location>
</feature>
<dbReference type="SUPFAM" id="SSF54695">
    <property type="entry name" value="POZ domain"/>
    <property type="match status" value="1"/>
</dbReference>
<name>A0A1Y1IB11_KLENI</name>
<sequence>MTSKAESSRLPLFSRWGRTCPGKARCSSSTITSPLLTTSVESPSDFLKANMSEQTTGQAPSLEPGTVADAKLVTAVSTLAAASDVKALGQQNENLRARVAVLAKEKADARSEADTLQAENAALRQEMSEKEKGFMKEVSELEEVLEKQREACRRSEDERERFQYVLACTGQEGSVPRSVLASAPDSLLFEMFYGECDYARDDQGRALITCHPERWTAVLEHLATGAVPAESDPLLLAQARHWKLNRLVEGLEALISGVTVTNDEEDRGFKARCTLVSVMEKLSGGKGDVSYTFPGPQGRLWAVKISTAGVMLGSLVPRTLQPTNVADLKGIKVSPTFRVLLRTEALVQASVPVNFPSREESFRGFAWLKWGYGLQQLLSEPLAKAHGNLVIEVEVRYED</sequence>
<keyword evidence="4" id="KW-1185">Reference proteome</keyword>
<dbReference type="AlphaFoldDB" id="A0A1Y1IB11"/>
<evidence type="ECO:0000313" key="3">
    <source>
        <dbReference type="EMBL" id="GAQ86311.1"/>
    </source>
</evidence>
<evidence type="ECO:0000313" key="4">
    <source>
        <dbReference type="Proteomes" id="UP000054558"/>
    </source>
</evidence>
<dbReference type="Proteomes" id="UP000054558">
    <property type="component" value="Unassembled WGS sequence"/>
</dbReference>
<accession>A0A1Y1IB11</accession>
<organism evidence="3 4">
    <name type="scientific">Klebsormidium nitens</name>
    <name type="common">Green alga</name>
    <name type="synonym">Ulothrix nitens</name>
    <dbReference type="NCBI Taxonomy" id="105231"/>
    <lineage>
        <taxon>Eukaryota</taxon>
        <taxon>Viridiplantae</taxon>
        <taxon>Streptophyta</taxon>
        <taxon>Klebsormidiophyceae</taxon>
        <taxon>Klebsormidiales</taxon>
        <taxon>Klebsormidiaceae</taxon>
        <taxon>Klebsormidium</taxon>
    </lineage>
</organism>
<comment type="pathway">
    <text evidence="1">Protein modification; protein ubiquitination.</text>
</comment>
<keyword evidence="2" id="KW-0175">Coiled coil</keyword>
<dbReference type="EMBL" id="DF237231">
    <property type="protein sequence ID" value="GAQ86311.1"/>
    <property type="molecule type" value="Genomic_DNA"/>
</dbReference>
<dbReference type="Gene3D" id="3.30.710.10">
    <property type="entry name" value="Potassium Channel Kv1.1, Chain A"/>
    <property type="match status" value="1"/>
</dbReference>
<evidence type="ECO:0000256" key="1">
    <source>
        <dbReference type="ARBA" id="ARBA00004906"/>
    </source>
</evidence>
<protein>
    <submittedName>
        <fullName evidence="3">Uncharacterized protein</fullName>
    </submittedName>
</protein>
<dbReference type="InterPro" id="IPR011333">
    <property type="entry name" value="SKP1/BTB/POZ_sf"/>
</dbReference>
<reference evidence="3 4" key="1">
    <citation type="journal article" date="2014" name="Nat. Commun.">
        <title>Klebsormidium flaccidum genome reveals primary factors for plant terrestrial adaptation.</title>
        <authorList>
            <person name="Hori K."/>
            <person name="Maruyama F."/>
            <person name="Fujisawa T."/>
            <person name="Togashi T."/>
            <person name="Yamamoto N."/>
            <person name="Seo M."/>
            <person name="Sato S."/>
            <person name="Yamada T."/>
            <person name="Mori H."/>
            <person name="Tajima N."/>
            <person name="Moriyama T."/>
            <person name="Ikeuchi M."/>
            <person name="Watanabe M."/>
            <person name="Wada H."/>
            <person name="Kobayashi K."/>
            <person name="Saito M."/>
            <person name="Masuda T."/>
            <person name="Sasaki-Sekimoto Y."/>
            <person name="Mashiguchi K."/>
            <person name="Awai K."/>
            <person name="Shimojima M."/>
            <person name="Masuda S."/>
            <person name="Iwai M."/>
            <person name="Nobusawa T."/>
            <person name="Narise T."/>
            <person name="Kondo S."/>
            <person name="Saito H."/>
            <person name="Sato R."/>
            <person name="Murakawa M."/>
            <person name="Ihara Y."/>
            <person name="Oshima-Yamada Y."/>
            <person name="Ohtaka K."/>
            <person name="Satoh M."/>
            <person name="Sonobe K."/>
            <person name="Ishii M."/>
            <person name="Ohtani R."/>
            <person name="Kanamori-Sato M."/>
            <person name="Honoki R."/>
            <person name="Miyazaki D."/>
            <person name="Mochizuki H."/>
            <person name="Umetsu J."/>
            <person name="Higashi K."/>
            <person name="Shibata D."/>
            <person name="Kamiya Y."/>
            <person name="Sato N."/>
            <person name="Nakamura Y."/>
            <person name="Tabata S."/>
            <person name="Ida S."/>
            <person name="Kurokawa K."/>
            <person name="Ohta H."/>
        </authorList>
    </citation>
    <scope>NUCLEOTIDE SEQUENCE [LARGE SCALE GENOMIC DNA]</scope>
    <source>
        <strain evidence="3 4">NIES-2285</strain>
    </source>
</reference>
<gene>
    <name evidence="3" type="ORF">KFL_002820065</name>
</gene>